<dbReference type="GO" id="GO:0004252">
    <property type="term" value="F:serine-type endopeptidase activity"/>
    <property type="evidence" value="ECO:0007669"/>
    <property type="project" value="InterPro"/>
</dbReference>
<evidence type="ECO:0000256" key="1">
    <source>
        <dbReference type="ARBA" id="ARBA00000677"/>
    </source>
</evidence>
<keyword evidence="7" id="KW-1133">Transmembrane helix</keyword>
<dbReference type="InterPro" id="IPR000223">
    <property type="entry name" value="Pept_S26A_signal_pept_1"/>
</dbReference>
<dbReference type="PANTHER" id="PTHR43390:SF1">
    <property type="entry name" value="CHLOROPLAST PROCESSING PEPTIDASE"/>
    <property type="match status" value="1"/>
</dbReference>
<evidence type="ECO:0000256" key="6">
    <source>
        <dbReference type="PIRSR" id="PIRSR600223-1"/>
    </source>
</evidence>
<comment type="similarity">
    <text evidence="3 7">Belongs to the peptidase S26 family.</text>
</comment>
<feature type="transmembrane region" description="Helical" evidence="7">
    <location>
        <begin position="42"/>
        <end position="65"/>
    </location>
</feature>
<dbReference type="GO" id="GO:0005886">
    <property type="term" value="C:plasma membrane"/>
    <property type="evidence" value="ECO:0007669"/>
    <property type="project" value="UniProtKB-SubCell"/>
</dbReference>
<dbReference type="NCBIfam" id="TIGR02227">
    <property type="entry name" value="sigpep_I_bact"/>
    <property type="match status" value="1"/>
</dbReference>
<evidence type="ECO:0000256" key="3">
    <source>
        <dbReference type="ARBA" id="ARBA00009370"/>
    </source>
</evidence>
<dbReference type="GO" id="GO:0006465">
    <property type="term" value="P:signal peptide processing"/>
    <property type="evidence" value="ECO:0007669"/>
    <property type="project" value="InterPro"/>
</dbReference>
<comment type="caution">
    <text evidence="10">The sequence shown here is derived from an EMBL/GenBank/DDBJ whole genome shotgun (WGS) entry which is preliminary data.</text>
</comment>
<dbReference type="PROSITE" id="PS00761">
    <property type="entry name" value="SPASE_I_3"/>
    <property type="match status" value="1"/>
</dbReference>
<dbReference type="InterPro" id="IPR019758">
    <property type="entry name" value="Pept_S26A_signal_pept_1_CS"/>
</dbReference>
<dbReference type="PANTHER" id="PTHR43390">
    <property type="entry name" value="SIGNAL PEPTIDASE I"/>
    <property type="match status" value="1"/>
</dbReference>
<comment type="subcellular location">
    <subcellularLocation>
        <location evidence="2">Cell membrane</location>
        <topology evidence="2">Single-pass type II membrane protein</topology>
    </subcellularLocation>
    <subcellularLocation>
        <location evidence="7">Membrane</location>
        <topology evidence="7">Single-pass type II membrane protein</topology>
    </subcellularLocation>
</comment>
<proteinExistence type="inferred from homology"/>
<keyword evidence="7" id="KW-0812">Transmembrane</keyword>
<dbReference type="EMBL" id="NOWI01000002">
    <property type="protein sequence ID" value="RFT46366.1"/>
    <property type="molecule type" value="Genomic_DNA"/>
</dbReference>
<dbReference type="InterPro" id="IPR036286">
    <property type="entry name" value="LexA/Signal_pep-like_sf"/>
</dbReference>
<dbReference type="CDD" id="cd06530">
    <property type="entry name" value="S26_SPase_I"/>
    <property type="match status" value="1"/>
</dbReference>
<dbReference type="PRINTS" id="PR00727">
    <property type="entry name" value="LEADERPTASE"/>
</dbReference>
<dbReference type="GO" id="GO:0009003">
    <property type="term" value="F:signal peptidase activity"/>
    <property type="evidence" value="ECO:0007669"/>
    <property type="project" value="UniProtKB-EC"/>
</dbReference>
<feature type="compositionally biased region" description="Polar residues" evidence="8">
    <location>
        <begin position="21"/>
        <end position="30"/>
    </location>
</feature>
<evidence type="ECO:0000256" key="2">
    <source>
        <dbReference type="ARBA" id="ARBA00004401"/>
    </source>
</evidence>
<dbReference type="AlphaFoldDB" id="A0A3E2DLT9"/>
<accession>A0A3E2DLT9</accession>
<reference evidence="10 11" key="1">
    <citation type="submission" date="2017-07" db="EMBL/GenBank/DDBJ databases">
        <authorList>
            <person name="Sun Z.S."/>
            <person name="Albrecht U."/>
            <person name="Echele G."/>
            <person name="Lee C.C."/>
        </authorList>
    </citation>
    <scope>NUCLEOTIDE SEQUENCE [LARGE SCALE GENOMIC DNA]</scope>
    <source>
        <strain evidence="10 11">P16-029</strain>
    </source>
</reference>
<evidence type="ECO:0000256" key="5">
    <source>
        <dbReference type="ARBA" id="ARBA00022801"/>
    </source>
</evidence>
<feature type="active site" evidence="6">
    <location>
        <position position="134"/>
    </location>
</feature>
<comment type="catalytic activity">
    <reaction evidence="1 7">
        <text>Cleavage of hydrophobic, N-terminal signal or leader sequences from secreted and periplasmic proteins.</text>
        <dbReference type="EC" id="3.4.21.89"/>
    </reaction>
</comment>
<dbReference type="InterPro" id="IPR019533">
    <property type="entry name" value="Peptidase_S26"/>
</dbReference>
<evidence type="ECO:0000313" key="11">
    <source>
        <dbReference type="Proteomes" id="UP000259211"/>
    </source>
</evidence>
<name>A0A3E2DLT9_9ACTN</name>
<dbReference type="SUPFAM" id="SSF51306">
    <property type="entry name" value="LexA/Signal peptidase"/>
    <property type="match status" value="1"/>
</dbReference>
<organism evidence="10 11">
    <name type="scientific">Cutibacterium avidum</name>
    <dbReference type="NCBI Taxonomy" id="33010"/>
    <lineage>
        <taxon>Bacteria</taxon>
        <taxon>Bacillati</taxon>
        <taxon>Actinomycetota</taxon>
        <taxon>Actinomycetes</taxon>
        <taxon>Propionibacteriales</taxon>
        <taxon>Propionibacteriaceae</taxon>
        <taxon>Cutibacterium</taxon>
    </lineage>
</organism>
<protein>
    <recommendedName>
        <fullName evidence="4 7">Signal peptidase I</fullName>
        <ecNumber evidence="4 7">3.4.21.89</ecNumber>
    </recommendedName>
</protein>
<feature type="domain" description="Peptidase S26" evidence="9">
    <location>
        <begin position="40"/>
        <end position="235"/>
    </location>
</feature>
<evidence type="ECO:0000256" key="4">
    <source>
        <dbReference type="ARBA" id="ARBA00013208"/>
    </source>
</evidence>
<dbReference type="Pfam" id="PF10502">
    <property type="entry name" value="Peptidase_S26"/>
    <property type="match status" value="1"/>
</dbReference>
<keyword evidence="7" id="KW-0645">Protease</keyword>
<feature type="region of interest" description="Disordered" evidence="8">
    <location>
        <begin position="1"/>
        <end position="32"/>
    </location>
</feature>
<dbReference type="EC" id="3.4.21.89" evidence="4 7"/>
<keyword evidence="5 7" id="KW-0378">Hydrolase</keyword>
<dbReference type="Proteomes" id="UP000259211">
    <property type="component" value="Unassembled WGS sequence"/>
</dbReference>
<sequence>MAYDYEARRTADGDTDGPQAAGTTGSQRPSGWQRFRSGMMEIVLIIVGALVISAILRAFVGQMFVIPSRSMQNTLQVGDRVVAVKAADFHRGDVVVFKDTEHWLPAAQDRRSVAGKVLEFVGLLPNTSSNYLIKRVIGMPGDTVACCNVKGQVTVNGKALDERSYLYSENGQMVEPSTMKFRVTVPKDRMFVMGDHRNASGDSRYHIQDLDPDGYTGAPGFVPLDNVVGPAKAILMPLNRIDGLGTPDTFKGIPDRSGSAPDKARICVGDECSPR</sequence>
<evidence type="ECO:0000259" key="9">
    <source>
        <dbReference type="Pfam" id="PF10502"/>
    </source>
</evidence>
<evidence type="ECO:0000256" key="7">
    <source>
        <dbReference type="RuleBase" id="RU362042"/>
    </source>
</evidence>
<dbReference type="Gene3D" id="2.10.109.10">
    <property type="entry name" value="Umud Fragment, subunit A"/>
    <property type="match status" value="1"/>
</dbReference>
<evidence type="ECO:0000256" key="8">
    <source>
        <dbReference type="SAM" id="MobiDB-lite"/>
    </source>
</evidence>
<feature type="active site" evidence="6">
    <location>
        <position position="70"/>
    </location>
</feature>
<evidence type="ECO:0000313" key="10">
    <source>
        <dbReference type="EMBL" id="RFT46366.1"/>
    </source>
</evidence>
<dbReference type="RefSeq" id="WP_065674193.1">
    <property type="nucleotide sequence ID" value="NZ_AP024308.1"/>
</dbReference>
<feature type="compositionally biased region" description="Basic and acidic residues" evidence="8">
    <location>
        <begin position="1"/>
        <end position="12"/>
    </location>
</feature>
<gene>
    <name evidence="10" type="primary">lepB</name>
    <name evidence="10" type="ORF">CHT91_02070</name>
</gene>
<keyword evidence="7" id="KW-0472">Membrane</keyword>